<evidence type="ECO:0000313" key="7">
    <source>
        <dbReference type="EMBL" id="CAB5225925.1"/>
    </source>
</evidence>
<keyword evidence="1" id="KW-1188">Viral release from host cell</keyword>
<evidence type="ECO:0000256" key="3">
    <source>
        <dbReference type="ARBA" id="ARBA00022801"/>
    </source>
</evidence>
<feature type="domain" description="Prohead serine protease" evidence="6">
    <location>
        <begin position="17"/>
        <end position="153"/>
    </location>
</feature>
<feature type="non-terminal residue" evidence="7">
    <location>
        <position position="168"/>
    </location>
</feature>
<evidence type="ECO:0000259" key="6">
    <source>
        <dbReference type="Pfam" id="PF04586"/>
    </source>
</evidence>
<dbReference type="NCBIfam" id="TIGR01543">
    <property type="entry name" value="proheadase_HK97"/>
    <property type="match status" value="1"/>
</dbReference>
<protein>
    <submittedName>
        <fullName evidence="7">COG3740 Phage head maturation protease</fullName>
    </submittedName>
</protein>
<reference evidence="7" key="1">
    <citation type="submission" date="2020-05" db="EMBL/GenBank/DDBJ databases">
        <authorList>
            <person name="Chiriac C."/>
            <person name="Salcher M."/>
            <person name="Ghai R."/>
            <person name="Kavagutti S V."/>
        </authorList>
    </citation>
    <scope>NUCLEOTIDE SEQUENCE</scope>
</reference>
<organism evidence="7">
    <name type="scientific">uncultured Caudovirales phage</name>
    <dbReference type="NCBI Taxonomy" id="2100421"/>
    <lineage>
        <taxon>Viruses</taxon>
        <taxon>Duplodnaviria</taxon>
        <taxon>Heunggongvirae</taxon>
        <taxon>Uroviricota</taxon>
        <taxon>Caudoviricetes</taxon>
        <taxon>Peduoviridae</taxon>
        <taxon>Maltschvirus</taxon>
        <taxon>Maltschvirus maltsch</taxon>
    </lineage>
</organism>
<keyword evidence="5" id="KW-1273">Viral capsid maturation</keyword>
<proteinExistence type="predicted"/>
<evidence type="ECO:0000256" key="5">
    <source>
        <dbReference type="ARBA" id="ARBA00023045"/>
    </source>
</evidence>
<name>A0A6J7X5M5_9CAUD</name>
<sequence>MIRFDADATLITAQAGDATQPARISGLAVPWDVVATVSDGTSVQFARGAFDVTQKAAKLIENHDMTQLRGVVSTLTDSPQGLEFEATLADTRASRDAVALLQSGAYDSVSVGAVPITFSTDPDGVMTVTEAKLVELSLVAVPAYEDAVITQVAATAADPDPDPDTEEQ</sequence>
<dbReference type="EMBL" id="LR798357">
    <property type="protein sequence ID" value="CAB5225925.1"/>
    <property type="molecule type" value="Genomic_DNA"/>
</dbReference>
<keyword evidence="4" id="KW-0118">Viral capsid assembly</keyword>
<evidence type="ECO:0000256" key="1">
    <source>
        <dbReference type="ARBA" id="ARBA00022612"/>
    </source>
</evidence>
<dbReference type="GO" id="GO:0008233">
    <property type="term" value="F:peptidase activity"/>
    <property type="evidence" value="ECO:0007669"/>
    <property type="project" value="UniProtKB-KW"/>
</dbReference>
<dbReference type="GO" id="GO:0006508">
    <property type="term" value="P:proteolysis"/>
    <property type="evidence" value="ECO:0007669"/>
    <property type="project" value="UniProtKB-KW"/>
</dbReference>
<dbReference type="InterPro" id="IPR054613">
    <property type="entry name" value="Peptidase_S78_dom"/>
</dbReference>
<gene>
    <name evidence="7" type="ORF">UFOVP1508_21</name>
</gene>
<dbReference type="Pfam" id="PF04586">
    <property type="entry name" value="Peptidase_S78"/>
    <property type="match status" value="1"/>
</dbReference>
<keyword evidence="2 7" id="KW-0645">Protease</keyword>
<accession>A0A6J7X5M5</accession>
<keyword evidence="3" id="KW-0378">Hydrolase</keyword>
<evidence type="ECO:0000256" key="4">
    <source>
        <dbReference type="ARBA" id="ARBA00022950"/>
    </source>
</evidence>
<evidence type="ECO:0000256" key="2">
    <source>
        <dbReference type="ARBA" id="ARBA00022670"/>
    </source>
</evidence>
<dbReference type="GO" id="GO:0046797">
    <property type="term" value="P:viral procapsid maturation"/>
    <property type="evidence" value="ECO:0007669"/>
    <property type="project" value="UniProtKB-KW"/>
</dbReference>
<dbReference type="InterPro" id="IPR006433">
    <property type="entry name" value="Prohead_protease"/>
</dbReference>